<dbReference type="GO" id="GO:0005829">
    <property type="term" value="C:cytosol"/>
    <property type="evidence" value="ECO:0007669"/>
    <property type="project" value="TreeGrafter"/>
</dbReference>
<keyword evidence="8" id="KW-1185">Reference proteome</keyword>
<dbReference type="GO" id="GO:0003743">
    <property type="term" value="F:translation initiation factor activity"/>
    <property type="evidence" value="ECO:0007669"/>
    <property type="project" value="UniProtKB-UniRule"/>
</dbReference>
<dbReference type="FunFam" id="2.40.50.140:FF:000002">
    <property type="entry name" value="Translation initiation factor IF-1"/>
    <property type="match status" value="1"/>
</dbReference>
<evidence type="ECO:0000256" key="2">
    <source>
        <dbReference type="ARBA" id="ARBA00022540"/>
    </source>
</evidence>
<comment type="subunit">
    <text evidence="4">Component of the 30S ribosomal translation pre-initiation complex which assembles on the 30S ribosome in the order IF-2 and IF-3, IF-1 and N-formylmethionyl-tRNA(fMet); mRNA recruitment can occur at any time during PIC assembly.</text>
</comment>
<dbReference type="PROSITE" id="PS50832">
    <property type="entry name" value="S1_IF1_TYPE"/>
    <property type="match status" value="1"/>
</dbReference>
<evidence type="ECO:0000256" key="4">
    <source>
        <dbReference type="HAMAP-Rule" id="MF_00075"/>
    </source>
</evidence>
<dbReference type="Pfam" id="PF01176">
    <property type="entry name" value="eIF-1a"/>
    <property type="match status" value="1"/>
</dbReference>
<gene>
    <name evidence="4 7" type="primary">infA</name>
    <name evidence="7" type="ORF">FPPS064S07_00337</name>
</gene>
<reference evidence="7 8" key="1">
    <citation type="submission" date="2019-07" db="EMBL/GenBank/DDBJ databases">
        <authorList>
            <person name="Hibberd C M."/>
            <person name="Gehrig L. J."/>
            <person name="Chang H.-W."/>
            <person name="Venkatesh S."/>
        </authorList>
    </citation>
    <scope>NUCLEOTIDE SEQUENCE [LARGE SCALE GENOMIC DNA]</scope>
    <source>
        <strain evidence="7">Faecalibacterium_prausnitzii_JG_BgPS064</strain>
    </source>
</reference>
<dbReference type="Proteomes" id="UP000406184">
    <property type="component" value="Unassembled WGS sequence"/>
</dbReference>
<sequence length="134" mass="14865">MAVTARCFLGGQGFSAHFADFVPQEKKYVAFIAACPSQHDKLSRSNEEAISLSKEDVIEIEGIVREAMPNAIFKVEMLSEDKNTGKLTPSGHILLAHISGKLRTNFIRILPGDKVTVEMSPYDLSKGRITWRSK</sequence>
<proteinExistence type="inferred from homology"/>
<dbReference type="InterPro" id="IPR004368">
    <property type="entry name" value="TIF_IF1"/>
</dbReference>
<keyword evidence="4" id="KW-0694">RNA-binding</keyword>
<comment type="subcellular location">
    <subcellularLocation>
        <location evidence="4">Cytoplasm</location>
    </subcellularLocation>
</comment>
<protein>
    <recommendedName>
        <fullName evidence="4 5">Translation initiation factor IF-1</fullName>
    </recommendedName>
</protein>
<evidence type="ECO:0000259" key="6">
    <source>
        <dbReference type="PROSITE" id="PS50832"/>
    </source>
</evidence>
<comment type="function">
    <text evidence="4">One of the essential components for the initiation of protein synthesis. Stabilizes the binding of IF-2 and IF-3 on the 30S subunit to which N-formylmethionyl-tRNA(fMet) subsequently binds. Helps modulate mRNA selection, yielding the 30S pre-initiation complex (PIC). Upon addition of the 50S ribosomal subunit IF-1, IF-2 and IF-3 are released leaving the mature 70S translation initiation complex.</text>
</comment>
<dbReference type="Gene3D" id="2.40.50.140">
    <property type="entry name" value="Nucleic acid-binding proteins"/>
    <property type="match status" value="1"/>
</dbReference>
<dbReference type="InterPro" id="IPR006196">
    <property type="entry name" value="RNA-binding_domain_S1_IF1"/>
</dbReference>
<evidence type="ECO:0000256" key="3">
    <source>
        <dbReference type="ARBA" id="ARBA00022917"/>
    </source>
</evidence>
<dbReference type="EMBL" id="CABHMY010000089">
    <property type="protein sequence ID" value="VUX02750.1"/>
    <property type="molecule type" value="Genomic_DNA"/>
</dbReference>
<comment type="similarity">
    <text evidence="1 4">Belongs to the IF-1 family.</text>
</comment>
<dbReference type="CDD" id="cd04451">
    <property type="entry name" value="S1_IF1"/>
    <property type="match status" value="1"/>
</dbReference>
<organism evidence="7 8">
    <name type="scientific">Faecalibacterium prausnitzii</name>
    <dbReference type="NCBI Taxonomy" id="853"/>
    <lineage>
        <taxon>Bacteria</taxon>
        <taxon>Bacillati</taxon>
        <taxon>Bacillota</taxon>
        <taxon>Clostridia</taxon>
        <taxon>Eubacteriales</taxon>
        <taxon>Oscillospiraceae</taxon>
        <taxon>Faecalibacterium</taxon>
    </lineage>
</organism>
<dbReference type="AlphaFoldDB" id="A0A564T5T4"/>
<dbReference type="HAMAP" id="MF_00075">
    <property type="entry name" value="IF_1"/>
    <property type="match status" value="1"/>
</dbReference>
<dbReference type="PANTHER" id="PTHR33370">
    <property type="entry name" value="TRANSLATION INITIATION FACTOR IF-1, CHLOROPLASTIC"/>
    <property type="match status" value="1"/>
</dbReference>
<dbReference type="GO" id="GO:0043022">
    <property type="term" value="F:ribosome binding"/>
    <property type="evidence" value="ECO:0007669"/>
    <property type="project" value="UniProtKB-UniRule"/>
</dbReference>
<evidence type="ECO:0000256" key="5">
    <source>
        <dbReference type="NCBIfam" id="TIGR00008"/>
    </source>
</evidence>
<evidence type="ECO:0000313" key="7">
    <source>
        <dbReference type="EMBL" id="VUX02750.1"/>
    </source>
</evidence>
<keyword evidence="3 4" id="KW-0648">Protein biosynthesis</keyword>
<dbReference type="SUPFAM" id="SSF50249">
    <property type="entry name" value="Nucleic acid-binding proteins"/>
    <property type="match status" value="1"/>
</dbReference>
<accession>A0A564T5T4</accession>
<dbReference type="NCBIfam" id="TIGR00008">
    <property type="entry name" value="infA"/>
    <property type="match status" value="1"/>
</dbReference>
<evidence type="ECO:0000313" key="8">
    <source>
        <dbReference type="Proteomes" id="UP000406184"/>
    </source>
</evidence>
<dbReference type="InterPro" id="IPR012340">
    <property type="entry name" value="NA-bd_OB-fold"/>
</dbReference>
<evidence type="ECO:0000256" key="1">
    <source>
        <dbReference type="ARBA" id="ARBA00010939"/>
    </source>
</evidence>
<name>A0A564T5T4_9FIRM</name>
<keyword evidence="2 4" id="KW-0396">Initiation factor</keyword>
<feature type="domain" description="S1-like" evidence="6">
    <location>
        <begin position="90"/>
        <end position="134"/>
    </location>
</feature>
<keyword evidence="4" id="KW-0963">Cytoplasm</keyword>
<dbReference type="PANTHER" id="PTHR33370:SF1">
    <property type="entry name" value="TRANSLATION INITIATION FACTOR IF-1, CHLOROPLASTIC"/>
    <property type="match status" value="1"/>
</dbReference>
<keyword evidence="4" id="KW-0699">rRNA-binding</keyword>
<dbReference type="GO" id="GO:0019843">
    <property type="term" value="F:rRNA binding"/>
    <property type="evidence" value="ECO:0007669"/>
    <property type="project" value="UniProtKB-UniRule"/>
</dbReference>